<dbReference type="AlphaFoldDB" id="A0A4P9XDM1"/>
<dbReference type="STRING" id="1555241.A0A4P9XDM1"/>
<feature type="region of interest" description="Disordered" evidence="1">
    <location>
        <begin position="429"/>
        <end position="517"/>
    </location>
</feature>
<feature type="compositionally biased region" description="Low complexity" evidence="1">
    <location>
        <begin position="322"/>
        <end position="336"/>
    </location>
</feature>
<feature type="region of interest" description="Disordered" evidence="1">
    <location>
        <begin position="279"/>
        <end position="341"/>
    </location>
</feature>
<feature type="region of interest" description="Disordered" evidence="1">
    <location>
        <begin position="199"/>
        <end position="219"/>
    </location>
</feature>
<feature type="compositionally biased region" description="Polar residues" evidence="1">
    <location>
        <begin position="208"/>
        <end position="219"/>
    </location>
</feature>
<evidence type="ECO:0000313" key="2">
    <source>
        <dbReference type="EMBL" id="RKP03573.1"/>
    </source>
</evidence>
<feature type="compositionally biased region" description="Low complexity" evidence="1">
    <location>
        <begin position="471"/>
        <end position="496"/>
    </location>
</feature>
<gene>
    <name evidence="2" type="ORF">CXG81DRAFT_16950</name>
</gene>
<evidence type="ECO:0000256" key="1">
    <source>
        <dbReference type="SAM" id="MobiDB-lite"/>
    </source>
</evidence>
<dbReference type="EMBL" id="ML014121">
    <property type="protein sequence ID" value="RKP03573.1"/>
    <property type="molecule type" value="Genomic_DNA"/>
</dbReference>
<protein>
    <submittedName>
        <fullName evidence="2">Uncharacterized protein</fullName>
    </submittedName>
</protein>
<sequence>MASSVATTPPQYPRWDGPVCRSNAWLFCPKRWRRQSGTMSHHVLLPATHRTHQHARSKTYHAASSASLFSTAAHAGGADGAHRSYSSTSPTAHDDAGAHGGHRRAASMLLMPPLASSSAATAETWPMNFCPPRPTDASLPAIPASLETTSPWMDDAAVGLHGTVAAALSPVAMPTGEHERAPTTVLSGSVPITPRRRRELSLRRQRSVTTAAVSPPRTCSTSHAFVHAAAPASCAPVASAAPCAASPPAPWRSMATGASSPALPHDGAWETQLAWGDVLSSPKASPEPVARGASSSPDSLAGRRAAWTGDAAASTPLAPGSPRAALVAATPATAARSQRQEMVPHSICRMLFSSEHHDDATAPADADVDARTWRLPLAEAIEMDGPAGPDADGASVASTSPALSSTPAPVPHLLQPTPLPAALTLDSAKRRTVSAPASPPPPAARALSSVDARAEGSTPSTDPSHAPLSVPTPARSHSPTTASSPTAAATTLPRRPSSAEASKKRSLASAEPTAPRWKRERMPACDIAVAGLVTLVHCPYRFATVYPLSYSSQSPSLASHGFANSSEDPTSPVAWANADSRTTTPRTAPSHDRTPIMVWQIADDTLEACGAGGAAGAAGAESSSAAVTATDASTVTAASAAKASAAPTAPTDAAVQAPTGPRFQSLWFDSERGVYSSATLRLAPDAPLTPTTPLTSASMHKLLPLAGHPARAASASGSGVPPSPHDASDRHSLQAAAMAAATSASPRHAAWHAARYARHAAYAQLQSPPQQSDDETQHQNDDALFGRLSRPPESSAVHSMARSMVFPTMLS</sequence>
<feature type="region of interest" description="Disordered" evidence="1">
    <location>
        <begin position="79"/>
        <end position="102"/>
    </location>
</feature>
<feature type="region of interest" description="Disordered" evidence="1">
    <location>
        <begin position="557"/>
        <end position="593"/>
    </location>
</feature>
<feature type="compositionally biased region" description="Low complexity" evidence="1">
    <location>
        <begin position="708"/>
        <end position="720"/>
    </location>
</feature>
<accession>A0A4P9XDM1</accession>
<dbReference type="Proteomes" id="UP000274922">
    <property type="component" value="Unassembled WGS sequence"/>
</dbReference>
<evidence type="ECO:0000313" key="3">
    <source>
        <dbReference type="Proteomes" id="UP000274922"/>
    </source>
</evidence>
<feature type="region of interest" description="Disordered" evidence="1">
    <location>
        <begin position="383"/>
        <end position="417"/>
    </location>
</feature>
<feature type="region of interest" description="Disordered" evidence="1">
    <location>
        <begin position="240"/>
        <end position="266"/>
    </location>
</feature>
<proteinExistence type="predicted"/>
<reference evidence="3" key="1">
    <citation type="journal article" date="2018" name="Nat. Microbiol.">
        <title>Leveraging single-cell genomics to expand the fungal tree of life.</title>
        <authorList>
            <person name="Ahrendt S.R."/>
            <person name="Quandt C.A."/>
            <person name="Ciobanu D."/>
            <person name="Clum A."/>
            <person name="Salamov A."/>
            <person name="Andreopoulos B."/>
            <person name="Cheng J.F."/>
            <person name="Woyke T."/>
            <person name="Pelin A."/>
            <person name="Henrissat B."/>
            <person name="Reynolds N.K."/>
            <person name="Benny G.L."/>
            <person name="Smith M.E."/>
            <person name="James T.Y."/>
            <person name="Grigoriev I.V."/>
        </authorList>
    </citation>
    <scope>NUCLEOTIDE SEQUENCE [LARGE SCALE GENOMIC DNA]</scope>
    <source>
        <strain evidence="3">ATCC 52028</strain>
    </source>
</reference>
<keyword evidence="3" id="KW-1185">Reference proteome</keyword>
<name>A0A4P9XDM1_9FUNG</name>
<feature type="region of interest" description="Disordered" evidence="1">
    <location>
        <begin position="708"/>
        <end position="741"/>
    </location>
</feature>
<organism evidence="2 3">
    <name type="scientific">Caulochytrium protostelioides</name>
    <dbReference type="NCBI Taxonomy" id="1555241"/>
    <lineage>
        <taxon>Eukaryota</taxon>
        <taxon>Fungi</taxon>
        <taxon>Fungi incertae sedis</taxon>
        <taxon>Chytridiomycota</taxon>
        <taxon>Chytridiomycota incertae sedis</taxon>
        <taxon>Chytridiomycetes</taxon>
        <taxon>Caulochytriales</taxon>
        <taxon>Caulochytriaceae</taxon>
        <taxon>Caulochytrium</taxon>
    </lineage>
</organism>
<feature type="compositionally biased region" description="Low complexity" evidence="1">
    <location>
        <begin position="394"/>
        <end position="417"/>
    </location>
</feature>
<feature type="region of interest" description="Disordered" evidence="1">
    <location>
        <begin position="764"/>
        <end position="802"/>
    </location>
</feature>